<comment type="caution">
    <text evidence="12">The sequence shown here is derived from an EMBL/GenBank/DDBJ whole genome shotgun (WGS) entry which is preliminary data.</text>
</comment>
<keyword evidence="13" id="KW-1185">Reference proteome</keyword>
<dbReference type="EMBL" id="QUAJ01000024">
    <property type="protein sequence ID" value="REI40129.1"/>
    <property type="molecule type" value="Genomic_DNA"/>
</dbReference>
<evidence type="ECO:0000256" key="5">
    <source>
        <dbReference type="ARBA" id="ARBA00022927"/>
    </source>
</evidence>
<evidence type="ECO:0000256" key="2">
    <source>
        <dbReference type="ARBA" id="ARBA00022448"/>
    </source>
</evidence>
<dbReference type="RefSeq" id="WP_114643178.1">
    <property type="nucleotide sequence ID" value="NZ_JAACIO010000029.1"/>
</dbReference>
<keyword evidence="7 10" id="KW-0472">Membrane</keyword>
<name>A0ABX9KEX0_9FUSO</name>
<organism evidence="12 13">
    <name type="scientific">Psychrilyobacter piezotolerans</name>
    <dbReference type="NCBI Taxonomy" id="2293438"/>
    <lineage>
        <taxon>Bacteria</taxon>
        <taxon>Fusobacteriati</taxon>
        <taxon>Fusobacteriota</taxon>
        <taxon>Fusobacteriia</taxon>
        <taxon>Fusobacteriales</taxon>
        <taxon>Fusobacteriaceae</taxon>
        <taxon>Psychrilyobacter</taxon>
    </lineage>
</organism>
<feature type="transmembrane region" description="Helical" evidence="10">
    <location>
        <begin position="153"/>
        <end position="169"/>
    </location>
</feature>
<dbReference type="InterPro" id="IPR001708">
    <property type="entry name" value="YidC/ALB3/OXA1/COX18"/>
</dbReference>
<sequence length="198" mass="22292">MMYNIFGNYGLAIIGITILIKLVLLPLTLKQDKSMGAMKKLQPELEALKEKYKNDPQTLNQKTIELYKIHKVNPASGCLPILLQMPILFALFGVLRKTGADGGVIADGSKFLWLTLSQPDPFYLLPLLNGAVSYFQQKLMSASQGSSNPQMKMMTYMFPVMMIFISYKMPAGLQLYWFVSSLAAVAQQYFIMSRRDEA</sequence>
<keyword evidence="8" id="KW-0143">Chaperone</keyword>
<keyword evidence="3" id="KW-1003">Cell membrane</keyword>
<evidence type="ECO:0000256" key="1">
    <source>
        <dbReference type="ARBA" id="ARBA00004651"/>
    </source>
</evidence>
<keyword evidence="4 9" id="KW-0812">Transmembrane</keyword>
<dbReference type="InterPro" id="IPR047196">
    <property type="entry name" value="YidC_ALB_C"/>
</dbReference>
<protein>
    <submittedName>
        <fullName evidence="12">Membrane protein insertase YidC</fullName>
    </submittedName>
</protein>
<comment type="subcellular location">
    <subcellularLocation>
        <location evidence="1">Cell membrane</location>
        <topology evidence="1">Multi-pass membrane protein</topology>
    </subcellularLocation>
    <subcellularLocation>
        <location evidence="9">Membrane</location>
        <topology evidence="9">Multi-pass membrane protein</topology>
    </subcellularLocation>
</comment>
<dbReference type="PRINTS" id="PR00701">
    <property type="entry name" value="60KDINNERMP"/>
</dbReference>
<dbReference type="Pfam" id="PF02096">
    <property type="entry name" value="60KD_IMP"/>
    <property type="match status" value="1"/>
</dbReference>
<proteinExistence type="inferred from homology"/>
<dbReference type="InterPro" id="IPR028055">
    <property type="entry name" value="YidC/Oxa/ALB_C"/>
</dbReference>
<evidence type="ECO:0000256" key="3">
    <source>
        <dbReference type="ARBA" id="ARBA00022475"/>
    </source>
</evidence>
<reference evidence="12 13" key="1">
    <citation type="submission" date="2018-08" db="EMBL/GenBank/DDBJ databases">
        <title>Draft genome sequence of Psychrilyobacter sp. strain SD5 isolated from Black Sea water.</title>
        <authorList>
            <person name="Yadav S."/>
            <person name="Villanueva L."/>
            <person name="Damste J.S.S."/>
        </authorList>
    </citation>
    <scope>NUCLEOTIDE SEQUENCE [LARGE SCALE GENOMIC DNA]</scope>
    <source>
        <strain evidence="12 13">SD5</strain>
    </source>
</reference>
<accession>A0ABX9KEX0</accession>
<evidence type="ECO:0000313" key="12">
    <source>
        <dbReference type="EMBL" id="REI40129.1"/>
    </source>
</evidence>
<evidence type="ECO:0000256" key="9">
    <source>
        <dbReference type="RuleBase" id="RU003945"/>
    </source>
</evidence>
<evidence type="ECO:0000256" key="10">
    <source>
        <dbReference type="SAM" id="Phobius"/>
    </source>
</evidence>
<feature type="domain" description="Membrane insertase YidC/Oxa/ALB C-terminal" evidence="11">
    <location>
        <begin position="9"/>
        <end position="192"/>
    </location>
</feature>
<dbReference type="PANTHER" id="PTHR12428:SF65">
    <property type="entry name" value="CYTOCHROME C OXIDASE ASSEMBLY PROTEIN COX18, MITOCHONDRIAL"/>
    <property type="match status" value="1"/>
</dbReference>
<dbReference type="PANTHER" id="PTHR12428">
    <property type="entry name" value="OXA1"/>
    <property type="match status" value="1"/>
</dbReference>
<evidence type="ECO:0000256" key="6">
    <source>
        <dbReference type="ARBA" id="ARBA00022989"/>
    </source>
</evidence>
<evidence type="ECO:0000313" key="13">
    <source>
        <dbReference type="Proteomes" id="UP000263486"/>
    </source>
</evidence>
<dbReference type="NCBIfam" id="TIGR03592">
    <property type="entry name" value="yidC_oxa1_cterm"/>
    <property type="match status" value="1"/>
</dbReference>
<evidence type="ECO:0000256" key="8">
    <source>
        <dbReference type="ARBA" id="ARBA00023186"/>
    </source>
</evidence>
<comment type="similarity">
    <text evidence="9">Belongs to the OXA1/ALB3/YidC family.</text>
</comment>
<evidence type="ECO:0000256" key="4">
    <source>
        <dbReference type="ARBA" id="ARBA00022692"/>
    </source>
</evidence>
<feature type="transmembrane region" description="Helical" evidence="10">
    <location>
        <begin position="6"/>
        <end position="29"/>
    </location>
</feature>
<evidence type="ECO:0000259" key="11">
    <source>
        <dbReference type="Pfam" id="PF02096"/>
    </source>
</evidence>
<evidence type="ECO:0000256" key="7">
    <source>
        <dbReference type="ARBA" id="ARBA00023136"/>
    </source>
</evidence>
<dbReference type="CDD" id="cd20070">
    <property type="entry name" value="5TM_YidC_Alb3"/>
    <property type="match status" value="1"/>
</dbReference>
<keyword evidence="2" id="KW-0813">Transport</keyword>
<gene>
    <name evidence="12" type="primary">yidC</name>
    <name evidence="12" type="ORF">DYH56_12305</name>
</gene>
<keyword evidence="6 10" id="KW-1133">Transmembrane helix</keyword>
<keyword evidence="5" id="KW-0653">Protein transport</keyword>
<dbReference type="Proteomes" id="UP000263486">
    <property type="component" value="Unassembled WGS sequence"/>
</dbReference>